<evidence type="ECO:0000256" key="5">
    <source>
        <dbReference type="ARBA" id="ARBA00022989"/>
    </source>
</evidence>
<evidence type="ECO:0000256" key="4">
    <source>
        <dbReference type="ARBA" id="ARBA00022692"/>
    </source>
</evidence>
<feature type="transmembrane region" description="Helical" evidence="8">
    <location>
        <begin position="86"/>
        <end position="105"/>
    </location>
</feature>
<comment type="subcellular location">
    <subcellularLocation>
        <location evidence="1">Membrane</location>
        <topology evidence="1">Multi-pass membrane protein</topology>
    </subcellularLocation>
</comment>
<accession>A0A9E8LWP0</accession>
<gene>
    <name evidence="9" type="ORF">OE104_06475</name>
</gene>
<dbReference type="KEGG" id="faf:OE104_06475"/>
<dbReference type="EMBL" id="CP106878">
    <property type="protein sequence ID" value="WAA10954.1"/>
    <property type="molecule type" value="Genomic_DNA"/>
</dbReference>
<dbReference type="Proteomes" id="UP001164718">
    <property type="component" value="Chromosome"/>
</dbReference>
<dbReference type="Pfam" id="PF00230">
    <property type="entry name" value="MIP"/>
    <property type="match status" value="1"/>
</dbReference>
<dbReference type="RefSeq" id="WP_275418767.1">
    <property type="nucleotide sequence ID" value="NZ_CP106878.1"/>
</dbReference>
<dbReference type="InterPro" id="IPR022357">
    <property type="entry name" value="MIP_CS"/>
</dbReference>
<dbReference type="PRINTS" id="PR00783">
    <property type="entry name" value="MINTRINSICP"/>
</dbReference>
<feature type="transmembrane region" description="Helical" evidence="8">
    <location>
        <begin position="134"/>
        <end position="151"/>
    </location>
</feature>
<dbReference type="Gene3D" id="1.20.1080.10">
    <property type="entry name" value="Glycerol uptake facilitator protein"/>
    <property type="match status" value="1"/>
</dbReference>
<dbReference type="SUPFAM" id="SSF81338">
    <property type="entry name" value="Aquaporin-like"/>
    <property type="match status" value="1"/>
</dbReference>
<evidence type="ECO:0000256" key="6">
    <source>
        <dbReference type="ARBA" id="ARBA00023136"/>
    </source>
</evidence>
<sequence>MSAFLGEIIGTAVLIIFGSGVVASVSLNKTKSNGGGWVVVSFAWGLAVTMGVYAAGQYSGAHINPAVTFAFALTGDFPWSDVPMYILGQFIGAIIGATIVFLHYIPHFKATKDQATKLGVFSTAPAIKHTPSNLLSEIIGTFILVFGLMFIGANEFSEGLNPIVVGLLIVVIGMSYGGTTGYAINPARDLGPRIAHFLLPIPGKGSSDWGYSWIPVIGPLLGGALGGLTYKAVVLGEMGVSLWATLALTLIVIFFSYSTIDQVAEENDSLSM</sequence>
<dbReference type="AlphaFoldDB" id="A0A9E8LWP0"/>
<reference evidence="9" key="1">
    <citation type="submission" date="2022-09" db="EMBL/GenBank/DDBJ databases">
        <title>Complete Genomes of Fervidibacillus albus and Fervidibacillus halotolerans isolated from tidal flat sediments.</title>
        <authorList>
            <person name="Kwon K.K."/>
            <person name="Yang S.-H."/>
            <person name="Park M.J."/>
            <person name="Oh H.-M."/>
        </authorList>
    </citation>
    <scope>NUCLEOTIDE SEQUENCE</scope>
    <source>
        <strain evidence="9">MEBiC13591</strain>
    </source>
</reference>
<evidence type="ECO:0000256" key="7">
    <source>
        <dbReference type="RuleBase" id="RU000477"/>
    </source>
</evidence>
<feature type="transmembrane region" description="Helical" evidence="8">
    <location>
        <begin position="6"/>
        <end position="27"/>
    </location>
</feature>
<dbReference type="InterPro" id="IPR000425">
    <property type="entry name" value="MIP"/>
</dbReference>
<feature type="transmembrane region" description="Helical" evidence="8">
    <location>
        <begin position="240"/>
        <end position="260"/>
    </location>
</feature>
<keyword evidence="4 7" id="KW-0812">Transmembrane</keyword>
<evidence type="ECO:0000313" key="10">
    <source>
        <dbReference type="Proteomes" id="UP001164718"/>
    </source>
</evidence>
<dbReference type="PANTHER" id="PTHR43829:SF9">
    <property type="entry name" value="AQUAPORIN-9"/>
    <property type="match status" value="1"/>
</dbReference>
<evidence type="ECO:0000256" key="1">
    <source>
        <dbReference type="ARBA" id="ARBA00004141"/>
    </source>
</evidence>
<evidence type="ECO:0000256" key="2">
    <source>
        <dbReference type="ARBA" id="ARBA00006175"/>
    </source>
</evidence>
<feature type="transmembrane region" description="Helical" evidence="8">
    <location>
        <begin position="34"/>
        <end position="55"/>
    </location>
</feature>
<dbReference type="InterPro" id="IPR050363">
    <property type="entry name" value="MIP/Aquaporin"/>
</dbReference>
<organism evidence="9 10">
    <name type="scientific">Fervidibacillus albus</name>
    <dbReference type="NCBI Taxonomy" id="2980026"/>
    <lineage>
        <taxon>Bacteria</taxon>
        <taxon>Bacillati</taxon>
        <taxon>Bacillota</taxon>
        <taxon>Bacilli</taxon>
        <taxon>Bacillales</taxon>
        <taxon>Bacillaceae</taxon>
        <taxon>Fervidibacillus</taxon>
    </lineage>
</organism>
<keyword evidence="5 8" id="KW-1133">Transmembrane helix</keyword>
<dbReference type="PANTHER" id="PTHR43829">
    <property type="entry name" value="AQUAPORIN OR AQUAGLYCEROPORIN RELATED"/>
    <property type="match status" value="1"/>
</dbReference>
<keyword evidence="3 7" id="KW-0813">Transport</keyword>
<name>A0A9E8LWP0_9BACI</name>
<keyword evidence="10" id="KW-1185">Reference proteome</keyword>
<dbReference type="GO" id="GO:0005886">
    <property type="term" value="C:plasma membrane"/>
    <property type="evidence" value="ECO:0007669"/>
    <property type="project" value="TreeGrafter"/>
</dbReference>
<comment type="similarity">
    <text evidence="2 7">Belongs to the MIP/aquaporin (TC 1.A.8) family.</text>
</comment>
<dbReference type="NCBIfam" id="TIGR00861">
    <property type="entry name" value="MIP"/>
    <property type="match status" value="1"/>
</dbReference>
<protein>
    <submittedName>
        <fullName evidence="9">Aquaporin family protein</fullName>
    </submittedName>
</protein>
<evidence type="ECO:0000313" key="9">
    <source>
        <dbReference type="EMBL" id="WAA10954.1"/>
    </source>
</evidence>
<evidence type="ECO:0000256" key="8">
    <source>
        <dbReference type="SAM" id="Phobius"/>
    </source>
</evidence>
<proteinExistence type="inferred from homology"/>
<dbReference type="PROSITE" id="PS00221">
    <property type="entry name" value="MIP"/>
    <property type="match status" value="1"/>
</dbReference>
<dbReference type="PRINTS" id="PR02019">
    <property type="entry name" value="AQUAPORIN7"/>
</dbReference>
<dbReference type="GO" id="GO:0015254">
    <property type="term" value="F:glycerol channel activity"/>
    <property type="evidence" value="ECO:0007669"/>
    <property type="project" value="TreeGrafter"/>
</dbReference>
<dbReference type="InterPro" id="IPR023271">
    <property type="entry name" value="Aquaporin-like"/>
</dbReference>
<evidence type="ECO:0000256" key="3">
    <source>
        <dbReference type="ARBA" id="ARBA00022448"/>
    </source>
</evidence>
<feature type="transmembrane region" description="Helical" evidence="8">
    <location>
        <begin position="163"/>
        <end position="184"/>
    </location>
</feature>
<keyword evidence="6 8" id="KW-0472">Membrane</keyword>